<dbReference type="Proteomes" id="UP000298138">
    <property type="component" value="Unassembled WGS sequence"/>
</dbReference>
<sequence length="726" mass="80516">MAHVHQTPATSSRQQPSPLNSRFTTASLLPAIDSLEDSGVLPVASALPSASVRAIGPHSTPIPIPLHDKPASGLRTNTFSSPPGSYIMSSAARNPIRLVGAKSRSSSSSTATTIEDKMNQLVVYTENDAVSGYGPGALIPIQQPKSFLSSTLEEENLELTEQEREDLSHHKITKAMATKMFGRSRSSSSKIPLLKETKKPFALSEEDEETETYANINLNPTVEDQTDSEDDRPKTIKAAVVKKFIAKSQTIAGLVETLRSAHSNGSENAIADDDDCTLHDPAAMFQKRSHQIRFAKAPLLGEDESERLVPEVIVDPEVAESMSQADIDALLDSMLPMHAAEFMADQERMYQHQYRNTENKHEKALVPPSKNYVGCMHKRPKPMTLQERGIRMYNGESPAREEEDNHCPECEKEFAQKKAQRAQEEDEYKRLEVTELWEIIAPKPNTHRQTRAENFLKTEDELLAETLVTEELYQPPIRIPSGPTLGVVTNHPPQFDGASTGTIYVPPFGCIFTVWIPLSSNGASISPHGRPLVHDDTEFGKFTVVASYHHGPRIAVIDMLDLTVCPLGFSTEQLVDLIYLQKSGCLPPYIVWPAPVTSRREIAVTQQWSLCRPALNGQDVLHVSDTDVMVQRVVGAVYRLATTASMPFQQRQNYLAALAYDCEDNVNVTLRIATRDWRQDRLAAEVPADFRANSQFDWHLPTSQQLSFGHSRTSHPVSCDVTPVEA</sequence>
<dbReference type="EMBL" id="ML220137">
    <property type="protein sequence ID" value="TGZ78872.1"/>
    <property type="molecule type" value="Genomic_DNA"/>
</dbReference>
<gene>
    <name evidence="2" type="ORF">EX30DRAFT_129061</name>
</gene>
<evidence type="ECO:0000313" key="3">
    <source>
        <dbReference type="Proteomes" id="UP000298138"/>
    </source>
</evidence>
<feature type="region of interest" description="Disordered" evidence="1">
    <location>
        <begin position="1"/>
        <end position="21"/>
    </location>
</feature>
<keyword evidence="3" id="KW-1185">Reference proteome</keyword>
<dbReference type="InParanoid" id="A0A4S2MP05"/>
<feature type="compositionally biased region" description="Polar residues" evidence="1">
    <location>
        <begin position="7"/>
        <end position="21"/>
    </location>
</feature>
<feature type="compositionally biased region" description="Polar residues" evidence="1">
    <location>
        <begin position="706"/>
        <end position="716"/>
    </location>
</feature>
<proteinExistence type="predicted"/>
<accession>A0A4S2MP05</accession>
<name>A0A4S2MP05_9PEZI</name>
<organism evidence="2 3">
    <name type="scientific">Ascodesmis nigricans</name>
    <dbReference type="NCBI Taxonomy" id="341454"/>
    <lineage>
        <taxon>Eukaryota</taxon>
        <taxon>Fungi</taxon>
        <taxon>Dikarya</taxon>
        <taxon>Ascomycota</taxon>
        <taxon>Pezizomycotina</taxon>
        <taxon>Pezizomycetes</taxon>
        <taxon>Pezizales</taxon>
        <taxon>Ascodesmidaceae</taxon>
        <taxon>Ascodesmis</taxon>
    </lineage>
</organism>
<evidence type="ECO:0000313" key="2">
    <source>
        <dbReference type="EMBL" id="TGZ78872.1"/>
    </source>
</evidence>
<evidence type="ECO:0000256" key="1">
    <source>
        <dbReference type="SAM" id="MobiDB-lite"/>
    </source>
</evidence>
<protein>
    <submittedName>
        <fullName evidence="2">Uncharacterized protein</fullName>
    </submittedName>
</protein>
<dbReference type="AlphaFoldDB" id="A0A4S2MP05"/>
<feature type="region of interest" description="Disordered" evidence="1">
    <location>
        <begin position="706"/>
        <end position="726"/>
    </location>
</feature>
<reference evidence="2 3" key="1">
    <citation type="submission" date="2019-04" db="EMBL/GenBank/DDBJ databases">
        <title>Comparative genomics and transcriptomics to analyze fruiting body development in filamentous ascomycetes.</title>
        <authorList>
            <consortium name="DOE Joint Genome Institute"/>
            <person name="Lutkenhaus R."/>
            <person name="Traeger S."/>
            <person name="Breuer J."/>
            <person name="Kuo A."/>
            <person name="Lipzen A."/>
            <person name="Pangilinan J."/>
            <person name="Dilworth D."/>
            <person name="Sandor L."/>
            <person name="Poggeler S."/>
            <person name="Barry K."/>
            <person name="Grigoriev I.V."/>
            <person name="Nowrousian M."/>
        </authorList>
    </citation>
    <scope>NUCLEOTIDE SEQUENCE [LARGE SCALE GENOMIC DNA]</scope>
    <source>
        <strain evidence="2 3">CBS 389.68</strain>
    </source>
</reference>